<proteinExistence type="predicted"/>
<organism evidence="2">
    <name type="scientific">Cyprideis torosa</name>
    <dbReference type="NCBI Taxonomy" id="163714"/>
    <lineage>
        <taxon>Eukaryota</taxon>
        <taxon>Metazoa</taxon>
        <taxon>Ecdysozoa</taxon>
        <taxon>Arthropoda</taxon>
        <taxon>Crustacea</taxon>
        <taxon>Oligostraca</taxon>
        <taxon>Ostracoda</taxon>
        <taxon>Podocopa</taxon>
        <taxon>Podocopida</taxon>
        <taxon>Cytherocopina</taxon>
        <taxon>Cytheroidea</taxon>
        <taxon>Cytherideidae</taxon>
        <taxon>Cyprideis</taxon>
    </lineage>
</organism>
<feature type="compositionally biased region" description="Low complexity" evidence="1">
    <location>
        <begin position="1"/>
        <end position="19"/>
    </location>
</feature>
<feature type="region of interest" description="Disordered" evidence="1">
    <location>
        <begin position="218"/>
        <end position="244"/>
    </location>
</feature>
<feature type="region of interest" description="Disordered" evidence="1">
    <location>
        <begin position="1"/>
        <end position="57"/>
    </location>
</feature>
<evidence type="ECO:0000313" key="2">
    <source>
        <dbReference type="EMBL" id="CAD7223473.1"/>
    </source>
</evidence>
<evidence type="ECO:0000256" key="1">
    <source>
        <dbReference type="SAM" id="MobiDB-lite"/>
    </source>
</evidence>
<accession>A0A7R8ZL81</accession>
<feature type="compositionally biased region" description="Polar residues" evidence="1">
    <location>
        <begin position="23"/>
        <end position="44"/>
    </location>
</feature>
<reference evidence="2" key="1">
    <citation type="submission" date="2020-11" db="EMBL/GenBank/DDBJ databases">
        <authorList>
            <person name="Tran Van P."/>
        </authorList>
    </citation>
    <scope>NUCLEOTIDE SEQUENCE</scope>
</reference>
<name>A0A7R8ZL81_9CRUS</name>
<dbReference type="AlphaFoldDB" id="A0A7R8ZL81"/>
<sequence length="274" mass="30796">MTTVSVGATTASVTSEVSVPRLRSQSNHNDSCGATNGVRFSTTPKKGRGTRNSERVEKERHLLAKLCPGTAAAPVYDTANGSFPEGTVLEEVISRRSGKVLKGLTWKTTDGRYVRYRCLDDGFEYEPGEHKTKAEYDELSSTTAAERPSCAQEKVKQSVVDPHVYHWWDEIWLGGLKTTDPDEIWLVGLVAVVVSYSPVHLKPTEDVEQGQANVARRLTPLYGEQRKQEETTNEAETQTSRSQYNFRDLARRRKQWKGRKNISYYDVPDRPNDG</sequence>
<dbReference type="EMBL" id="OB660206">
    <property type="protein sequence ID" value="CAD7223473.1"/>
    <property type="molecule type" value="Genomic_DNA"/>
</dbReference>
<protein>
    <submittedName>
        <fullName evidence="2">Uncharacterized protein</fullName>
    </submittedName>
</protein>
<gene>
    <name evidence="2" type="ORF">CTOB1V02_LOCUS1457</name>
</gene>